<comment type="function">
    <text evidence="7">Catalyzes the formation of phosphoribosylamine from phosphoribosylpyrophosphate (PRPP) and glutamine.</text>
</comment>
<dbReference type="InterPro" id="IPR035584">
    <property type="entry name" value="PurF_N"/>
</dbReference>
<dbReference type="OrthoDB" id="9801213at2"/>
<keyword evidence="7 11" id="KW-0408">Iron</keyword>
<comment type="cofactor">
    <cofactor evidence="7 11">
        <name>[4Fe-4S] cluster</name>
        <dbReference type="ChEBI" id="CHEBI:49883"/>
    </cofactor>
    <text evidence="7 11">Binds 1 [4Fe-4S] cluster per subunit.</text>
</comment>
<feature type="binding site" evidence="7 10">
    <location>
        <position position="355"/>
    </location>
    <ligand>
        <name>Mg(2+)</name>
        <dbReference type="ChEBI" id="CHEBI:18420"/>
    </ligand>
</feature>
<comment type="catalytic activity">
    <reaction evidence="7 8">
        <text>5-phospho-beta-D-ribosylamine + L-glutamate + diphosphate = 5-phospho-alpha-D-ribose 1-diphosphate + L-glutamine + H2O</text>
        <dbReference type="Rhea" id="RHEA:14905"/>
        <dbReference type="ChEBI" id="CHEBI:15377"/>
        <dbReference type="ChEBI" id="CHEBI:29985"/>
        <dbReference type="ChEBI" id="CHEBI:33019"/>
        <dbReference type="ChEBI" id="CHEBI:58017"/>
        <dbReference type="ChEBI" id="CHEBI:58359"/>
        <dbReference type="ChEBI" id="CHEBI:58681"/>
        <dbReference type="EC" id="2.4.2.14"/>
    </reaction>
</comment>
<feature type="active site" description="Nucleophile" evidence="7 9">
    <location>
        <position position="11"/>
    </location>
</feature>
<evidence type="ECO:0000256" key="10">
    <source>
        <dbReference type="PIRSR" id="PIRSR000485-2"/>
    </source>
</evidence>
<dbReference type="GO" id="GO:0051539">
    <property type="term" value="F:4 iron, 4 sulfur cluster binding"/>
    <property type="evidence" value="ECO:0007669"/>
    <property type="project" value="UniProtKB-KW"/>
</dbReference>
<keyword evidence="4 7" id="KW-0808">Transferase</keyword>
<dbReference type="Pfam" id="PF00156">
    <property type="entry name" value="Pribosyltran"/>
    <property type="match status" value="1"/>
</dbReference>
<protein>
    <recommendedName>
        <fullName evidence="7">Amidophosphoribosyltransferase</fullName>
        <shortName evidence="7">ATase</shortName>
        <ecNumber evidence="7">2.4.2.14</ecNumber>
    </recommendedName>
    <alternativeName>
        <fullName evidence="7">Glutamine phosphoribosylpyrophosphate amidotransferase</fullName>
        <shortName evidence="7">GPATase</shortName>
    </alternativeName>
</protein>
<evidence type="ECO:0000256" key="3">
    <source>
        <dbReference type="ARBA" id="ARBA00022676"/>
    </source>
</evidence>
<dbReference type="InterPro" id="IPR005854">
    <property type="entry name" value="PurF"/>
</dbReference>
<comment type="cofactor">
    <cofactor evidence="7 10">
        <name>Mg(2+)</name>
        <dbReference type="ChEBI" id="CHEBI:18420"/>
    </cofactor>
    <text evidence="7 10">Binds 1 Mg(2+) ion per subunit.</text>
</comment>
<evidence type="ECO:0000256" key="1">
    <source>
        <dbReference type="ARBA" id="ARBA00005209"/>
    </source>
</evidence>
<dbReference type="RefSeq" id="WP_133443274.1">
    <property type="nucleotide sequence ID" value="NZ_SCWB01000004.1"/>
</dbReference>
<dbReference type="GO" id="GO:0009113">
    <property type="term" value="P:purine nucleobase biosynthetic process"/>
    <property type="evidence" value="ECO:0007669"/>
    <property type="project" value="UniProtKB-UniRule"/>
</dbReference>
<evidence type="ECO:0000256" key="9">
    <source>
        <dbReference type="PIRSR" id="PIRSR000485-1"/>
    </source>
</evidence>
<proteinExistence type="inferred from homology"/>
<dbReference type="EMBL" id="SCWB01000004">
    <property type="protein sequence ID" value="TDM12370.1"/>
    <property type="molecule type" value="Genomic_DNA"/>
</dbReference>
<feature type="binding site" evidence="7 11">
    <location>
        <position position="246"/>
    </location>
    <ligand>
        <name>[4Fe-4S] cluster</name>
        <dbReference type="ChEBI" id="CHEBI:49883"/>
    </ligand>
</feature>
<dbReference type="UniPathway" id="UPA00074">
    <property type="reaction ID" value="UER00124"/>
</dbReference>
<dbReference type="AlphaFoldDB" id="A0A4R6BVI5"/>
<dbReference type="InterPro" id="IPR029055">
    <property type="entry name" value="Ntn_hydrolases_N"/>
</dbReference>
<keyword evidence="7 11" id="KW-0411">Iron-sulfur</keyword>
<dbReference type="Gene3D" id="3.40.50.2020">
    <property type="match status" value="1"/>
</dbReference>
<evidence type="ECO:0000256" key="2">
    <source>
        <dbReference type="ARBA" id="ARBA00010138"/>
    </source>
</evidence>
<accession>A0A4R6BVI5</accession>
<feature type="domain" description="Glutamine amidotransferase type-2" evidence="12">
    <location>
        <begin position="11"/>
        <end position="230"/>
    </location>
</feature>
<evidence type="ECO:0000256" key="7">
    <source>
        <dbReference type="HAMAP-Rule" id="MF_01931"/>
    </source>
</evidence>
<dbReference type="CDD" id="cd00715">
    <property type="entry name" value="GPATase_N"/>
    <property type="match status" value="1"/>
</dbReference>
<feature type="binding site" evidence="7 10">
    <location>
        <position position="356"/>
    </location>
    <ligand>
        <name>Mg(2+)</name>
        <dbReference type="ChEBI" id="CHEBI:18420"/>
    </ligand>
</feature>
<dbReference type="PIRSF" id="PIRSF000485">
    <property type="entry name" value="Amd_phspho_trans"/>
    <property type="match status" value="1"/>
</dbReference>
<dbReference type="InterPro" id="IPR000836">
    <property type="entry name" value="PRTase_dom"/>
</dbReference>
<evidence type="ECO:0000256" key="6">
    <source>
        <dbReference type="ARBA" id="ARBA00022962"/>
    </source>
</evidence>
<evidence type="ECO:0000256" key="5">
    <source>
        <dbReference type="ARBA" id="ARBA00022755"/>
    </source>
</evidence>
<dbReference type="Pfam" id="PF13522">
    <property type="entry name" value="GATase_6"/>
    <property type="match status" value="1"/>
</dbReference>
<keyword evidence="5 7" id="KW-0658">Purine biosynthesis</keyword>
<keyword evidence="7 10" id="KW-0479">Metal-binding</keyword>
<organism evidence="13 14">
    <name type="scientific">Macrococcus lamae</name>
    <dbReference type="NCBI Taxonomy" id="198484"/>
    <lineage>
        <taxon>Bacteria</taxon>
        <taxon>Bacillati</taxon>
        <taxon>Bacillota</taxon>
        <taxon>Bacilli</taxon>
        <taxon>Bacillales</taxon>
        <taxon>Staphylococcaceae</taxon>
        <taxon>Macrococcus</taxon>
    </lineage>
</organism>
<comment type="pathway">
    <text evidence="1 7 8">Purine metabolism; IMP biosynthesis via de novo pathway; N(1)-(5-phospho-D-ribosyl)glycinamide from 5-phospho-alpha-D-ribose 1-diphosphate: step 1/2.</text>
</comment>
<dbReference type="HAMAP" id="MF_01931">
    <property type="entry name" value="PurF"/>
    <property type="match status" value="1"/>
</dbReference>
<evidence type="ECO:0000256" key="8">
    <source>
        <dbReference type="PIRNR" id="PIRNR000485"/>
    </source>
</evidence>
<dbReference type="SUPFAM" id="SSF53271">
    <property type="entry name" value="PRTase-like"/>
    <property type="match status" value="1"/>
</dbReference>
<keyword evidence="14" id="KW-1185">Reference proteome</keyword>
<keyword evidence="7" id="KW-0004">4Fe-4S</keyword>
<comment type="caution">
    <text evidence="13">The sequence shown here is derived from an EMBL/GenBank/DDBJ whole genome shotgun (WGS) entry which is preliminary data.</text>
</comment>
<dbReference type="PANTHER" id="PTHR11907">
    <property type="entry name" value="AMIDOPHOSPHORIBOSYLTRANSFERASE"/>
    <property type="match status" value="1"/>
</dbReference>
<name>A0A4R6BVI5_9STAP</name>
<dbReference type="SUPFAM" id="SSF56235">
    <property type="entry name" value="N-terminal nucleophile aminohydrolases (Ntn hydrolases)"/>
    <property type="match status" value="1"/>
</dbReference>
<keyword evidence="7 10" id="KW-0460">Magnesium</keyword>
<reference evidence="13 14" key="1">
    <citation type="submission" date="2019-01" db="EMBL/GenBank/DDBJ databases">
        <title>Draft genome sequences of the type strains of six Macrococcus species.</title>
        <authorList>
            <person name="Mazhar S."/>
            <person name="Altermann E."/>
            <person name="Hill C."/>
            <person name="Mcauliffe O."/>
        </authorList>
    </citation>
    <scope>NUCLEOTIDE SEQUENCE [LARGE SCALE GENOMIC DNA]</scope>
    <source>
        <strain evidence="13 14">CCM4815</strain>
    </source>
</reference>
<dbReference type="NCBIfam" id="TIGR01134">
    <property type="entry name" value="purF"/>
    <property type="match status" value="1"/>
</dbReference>
<feature type="binding site" evidence="7 10">
    <location>
        <position position="293"/>
    </location>
    <ligand>
        <name>Mg(2+)</name>
        <dbReference type="ChEBI" id="CHEBI:18420"/>
    </ligand>
</feature>
<feature type="binding site" evidence="7 11">
    <location>
        <position position="447"/>
    </location>
    <ligand>
        <name>[4Fe-4S] cluster</name>
        <dbReference type="ChEBI" id="CHEBI:49883"/>
    </ligand>
</feature>
<sequence>MYDIRGLNEECGVFGIWNHPDAAELTYMALHSLQHRGQEGAGIVCSNGENIFGARGMGLLPEAISQIQLDSLTGYTNAIGHVRYATTGASELSNVQPFIFKHSKGDLGLAHNGNLTNARQIRLALEDGGSIFQTSSDSEVLGHLLLKARSMNEQANLKAALNMIKGAFAFLVLRKNSLSAALDNQGVRPLMLGMIDGAYCIASETCAFNTIGASYIRDIRPGEVLTFTNEGIDEDNYSQYRDSKLCSMEYVYFARPDSEFNRQSVYNVRKALGEQLAKEMNIEADVVIGVPDSSLQAAMGFSQYSGIPNEQGLLKSRYVGRTFITPNQEMRERAVRMKHAPIRDVIEGRRVIVIDDSIVRGTTSKYIVKALRNAGAKEVHMGISSPPLKHPCYYGIDVSTHAELIAAYQSVDDIRAEIDVDSLSYLSVEGMHDVYRRHGSHGECDACFTGDYPVEIVDYLLPEEKEKKTKGV</sequence>
<comment type="similarity">
    <text evidence="2 7 8">In the C-terminal section; belongs to the purine/pyrimidine phosphoribosyltransferase family.</text>
</comment>
<dbReference type="CDD" id="cd06223">
    <property type="entry name" value="PRTases_typeI"/>
    <property type="match status" value="1"/>
</dbReference>
<feature type="binding site" evidence="7 11">
    <location>
        <position position="392"/>
    </location>
    <ligand>
        <name>[4Fe-4S] cluster</name>
        <dbReference type="ChEBI" id="CHEBI:49883"/>
    </ligand>
</feature>
<keyword evidence="6 7" id="KW-0315">Glutamine amidotransferase</keyword>
<dbReference type="Gene3D" id="3.60.20.10">
    <property type="entry name" value="Glutamine Phosphoribosylpyrophosphate, subunit 1, domain 1"/>
    <property type="match status" value="1"/>
</dbReference>
<dbReference type="InterPro" id="IPR029057">
    <property type="entry name" value="PRTase-like"/>
</dbReference>
<dbReference type="GO" id="GO:0004044">
    <property type="term" value="F:amidophosphoribosyltransferase activity"/>
    <property type="evidence" value="ECO:0007669"/>
    <property type="project" value="UniProtKB-UniRule"/>
</dbReference>
<dbReference type="Proteomes" id="UP000294802">
    <property type="component" value="Unassembled WGS sequence"/>
</dbReference>
<keyword evidence="3 7" id="KW-0328">Glycosyltransferase</keyword>
<dbReference type="PROSITE" id="PS51278">
    <property type="entry name" value="GATASE_TYPE_2"/>
    <property type="match status" value="1"/>
</dbReference>
<feature type="binding site" evidence="7 11">
    <location>
        <position position="444"/>
    </location>
    <ligand>
        <name>[4Fe-4S] cluster</name>
        <dbReference type="ChEBI" id="CHEBI:49883"/>
    </ligand>
</feature>
<dbReference type="GO" id="GO:0000287">
    <property type="term" value="F:magnesium ion binding"/>
    <property type="evidence" value="ECO:0007669"/>
    <property type="project" value="UniProtKB-UniRule"/>
</dbReference>
<dbReference type="EC" id="2.4.2.14" evidence="7"/>
<evidence type="ECO:0000256" key="11">
    <source>
        <dbReference type="PIRSR" id="PIRSR000485-3"/>
    </source>
</evidence>
<evidence type="ECO:0000259" key="12">
    <source>
        <dbReference type="PROSITE" id="PS51278"/>
    </source>
</evidence>
<evidence type="ECO:0000313" key="13">
    <source>
        <dbReference type="EMBL" id="TDM12370.1"/>
    </source>
</evidence>
<dbReference type="GO" id="GO:0006189">
    <property type="term" value="P:'de novo' IMP biosynthetic process"/>
    <property type="evidence" value="ECO:0007669"/>
    <property type="project" value="UniProtKB-UniRule"/>
</dbReference>
<evidence type="ECO:0000256" key="4">
    <source>
        <dbReference type="ARBA" id="ARBA00022679"/>
    </source>
</evidence>
<gene>
    <name evidence="7" type="primary">purF</name>
    <name evidence="13" type="ORF">ERX29_03330</name>
</gene>
<evidence type="ECO:0000313" key="14">
    <source>
        <dbReference type="Proteomes" id="UP000294802"/>
    </source>
</evidence>
<dbReference type="InterPro" id="IPR017932">
    <property type="entry name" value="GATase_2_dom"/>
</dbReference>